<name>A0ABR9F9G4_9GAMM</name>
<organism evidence="1 2">
    <name type="scientific">Halomonas citrativorans</name>
    <dbReference type="NCBI Taxonomy" id="2742612"/>
    <lineage>
        <taxon>Bacteria</taxon>
        <taxon>Pseudomonadati</taxon>
        <taxon>Pseudomonadota</taxon>
        <taxon>Gammaproteobacteria</taxon>
        <taxon>Oceanospirillales</taxon>
        <taxon>Halomonadaceae</taxon>
        <taxon>Halomonas</taxon>
    </lineage>
</organism>
<proteinExistence type="predicted"/>
<evidence type="ECO:0000313" key="2">
    <source>
        <dbReference type="Proteomes" id="UP000754821"/>
    </source>
</evidence>
<sequence>MSLQAPKTVTEVFIAHGLTSGQVCILLQCQELALAVSLQGKYRVSLETTDRYINLNSWLSGETPRHESFKYTMCGIDLADIHLTREHLLELLADSASGEERAQ</sequence>
<evidence type="ECO:0000313" key="1">
    <source>
        <dbReference type="EMBL" id="MBE0403094.1"/>
    </source>
</evidence>
<dbReference type="Proteomes" id="UP000754821">
    <property type="component" value="Unassembled WGS sequence"/>
</dbReference>
<reference evidence="1 2" key="1">
    <citation type="submission" date="2020-07" db="EMBL/GenBank/DDBJ databases">
        <title>Halophilic bacteria isolated from french cheeses.</title>
        <authorList>
            <person name="Kothe C.I."/>
            <person name="Farah-Kraiem B."/>
            <person name="Renault P."/>
            <person name="Dridi B."/>
        </authorList>
    </citation>
    <scope>NUCLEOTIDE SEQUENCE [LARGE SCALE GENOMIC DNA]</scope>
    <source>
        <strain evidence="1 2">FME16</strain>
    </source>
</reference>
<accession>A0ABR9F9G4</accession>
<dbReference type="EMBL" id="RRZC01000004">
    <property type="protein sequence ID" value="MBE0403094.1"/>
    <property type="molecule type" value="Genomic_DNA"/>
</dbReference>
<keyword evidence="2" id="KW-1185">Reference proteome</keyword>
<dbReference type="RefSeq" id="WP_192527052.1">
    <property type="nucleotide sequence ID" value="NZ_RRZC01000004.1"/>
</dbReference>
<gene>
    <name evidence="1" type="ORF">EI163_05910</name>
</gene>
<comment type="caution">
    <text evidence="1">The sequence shown here is derived from an EMBL/GenBank/DDBJ whole genome shotgun (WGS) entry which is preliminary data.</text>
</comment>
<protein>
    <submittedName>
        <fullName evidence="1">Uncharacterized protein</fullName>
    </submittedName>
</protein>